<dbReference type="PROSITE" id="PS50110">
    <property type="entry name" value="RESPONSE_REGULATORY"/>
    <property type="match status" value="1"/>
</dbReference>
<dbReference type="PROSITE" id="PS50930">
    <property type="entry name" value="HTH_LYTTR"/>
    <property type="match status" value="1"/>
</dbReference>
<dbReference type="InterPro" id="IPR007492">
    <property type="entry name" value="LytTR_DNA-bd_dom"/>
</dbReference>
<dbReference type="Proteomes" id="UP001595907">
    <property type="component" value="Unassembled WGS sequence"/>
</dbReference>
<dbReference type="PANTHER" id="PTHR37299:SF1">
    <property type="entry name" value="STAGE 0 SPORULATION PROTEIN A HOMOLOG"/>
    <property type="match status" value="1"/>
</dbReference>
<protein>
    <submittedName>
        <fullName evidence="4">LytR/AlgR family response regulator transcription factor</fullName>
    </submittedName>
</protein>
<feature type="domain" description="Response regulatory" evidence="2">
    <location>
        <begin position="2"/>
        <end position="115"/>
    </location>
</feature>
<gene>
    <name evidence="4" type="ORF">ACFOWM_09840</name>
</gene>
<feature type="modified residue" description="4-aspartylphosphate" evidence="1">
    <location>
        <position position="55"/>
    </location>
</feature>
<keyword evidence="1" id="KW-0597">Phosphoprotein</keyword>
<sequence>MNILIIEDEQLAIERLTLLLKTYDEKINVLGAVESVEEAVEWLSTKTHPDLLFVDIHLADGHSFEIFKRVIVKKPIIFTTAYDQYALDAFQLYSIDYILKPITAASLANAINKYKVMVANTAQPNYKVLLNELKENIATKYKNRFFAKIGQKLFFIAVHEIAYFIADNKIVHLVSTDGKKYIVNVTMEKLEKLVDPSLFFRANRKFMVHIDAIEQVRPYDNNRLLVLIKNIAIAEDIIISREKVAAFKLWADS</sequence>
<name>A0ABV8QTJ3_9BACT</name>
<evidence type="ECO:0000313" key="4">
    <source>
        <dbReference type="EMBL" id="MFC4263178.1"/>
    </source>
</evidence>
<dbReference type="SMART" id="SM00850">
    <property type="entry name" value="LytTR"/>
    <property type="match status" value="1"/>
</dbReference>
<evidence type="ECO:0000259" key="2">
    <source>
        <dbReference type="PROSITE" id="PS50110"/>
    </source>
</evidence>
<reference evidence="5" key="1">
    <citation type="journal article" date="2019" name="Int. J. Syst. Evol. Microbiol.">
        <title>The Global Catalogue of Microorganisms (GCM) 10K type strain sequencing project: providing services to taxonomists for standard genome sequencing and annotation.</title>
        <authorList>
            <consortium name="The Broad Institute Genomics Platform"/>
            <consortium name="The Broad Institute Genome Sequencing Center for Infectious Disease"/>
            <person name="Wu L."/>
            <person name="Ma J."/>
        </authorList>
    </citation>
    <scope>NUCLEOTIDE SEQUENCE [LARGE SCALE GENOMIC DNA]</scope>
    <source>
        <strain evidence="5">CECT 8289</strain>
    </source>
</reference>
<dbReference type="RefSeq" id="WP_379709394.1">
    <property type="nucleotide sequence ID" value="NZ_JBHSCZ010000002.1"/>
</dbReference>
<dbReference type="InterPro" id="IPR001789">
    <property type="entry name" value="Sig_transdc_resp-reg_receiver"/>
</dbReference>
<dbReference type="EMBL" id="JBHSCZ010000002">
    <property type="protein sequence ID" value="MFC4263178.1"/>
    <property type="molecule type" value="Genomic_DNA"/>
</dbReference>
<dbReference type="Gene3D" id="2.40.50.1020">
    <property type="entry name" value="LytTr DNA-binding domain"/>
    <property type="match status" value="1"/>
</dbReference>
<accession>A0ABV8QTJ3</accession>
<dbReference type="Pfam" id="PF04397">
    <property type="entry name" value="LytTR"/>
    <property type="match status" value="1"/>
</dbReference>
<feature type="domain" description="HTH LytTR-type" evidence="3">
    <location>
        <begin position="145"/>
        <end position="253"/>
    </location>
</feature>
<evidence type="ECO:0000313" key="5">
    <source>
        <dbReference type="Proteomes" id="UP001595907"/>
    </source>
</evidence>
<dbReference type="Gene3D" id="3.40.50.2300">
    <property type="match status" value="1"/>
</dbReference>
<organism evidence="4 5">
    <name type="scientific">Ferruginibacter yonginensis</name>
    <dbReference type="NCBI Taxonomy" id="1310416"/>
    <lineage>
        <taxon>Bacteria</taxon>
        <taxon>Pseudomonadati</taxon>
        <taxon>Bacteroidota</taxon>
        <taxon>Chitinophagia</taxon>
        <taxon>Chitinophagales</taxon>
        <taxon>Chitinophagaceae</taxon>
        <taxon>Ferruginibacter</taxon>
    </lineage>
</organism>
<dbReference type="InterPro" id="IPR011006">
    <property type="entry name" value="CheY-like_superfamily"/>
</dbReference>
<proteinExistence type="predicted"/>
<dbReference type="SMART" id="SM00448">
    <property type="entry name" value="REC"/>
    <property type="match status" value="1"/>
</dbReference>
<dbReference type="PANTHER" id="PTHR37299">
    <property type="entry name" value="TRANSCRIPTIONAL REGULATOR-RELATED"/>
    <property type="match status" value="1"/>
</dbReference>
<evidence type="ECO:0000259" key="3">
    <source>
        <dbReference type="PROSITE" id="PS50930"/>
    </source>
</evidence>
<comment type="caution">
    <text evidence="4">The sequence shown here is derived from an EMBL/GenBank/DDBJ whole genome shotgun (WGS) entry which is preliminary data.</text>
</comment>
<dbReference type="SUPFAM" id="SSF52172">
    <property type="entry name" value="CheY-like"/>
    <property type="match status" value="1"/>
</dbReference>
<dbReference type="Pfam" id="PF00072">
    <property type="entry name" value="Response_reg"/>
    <property type="match status" value="1"/>
</dbReference>
<dbReference type="InterPro" id="IPR046947">
    <property type="entry name" value="LytR-like"/>
</dbReference>
<keyword evidence="5" id="KW-1185">Reference proteome</keyword>
<evidence type="ECO:0000256" key="1">
    <source>
        <dbReference type="PROSITE-ProRule" id="PRU00169"/>
    </source>
</evidence>